<dbReference type="Gene3D" id="3.50.80.10">
    <property type="entry name" value="D-tyrosyl-tRNA(Tyr) deacylase"/>
    <property type="match status" value="1"/>
</dbReference>
<dbReference type="InterPro" id="IPR003732">
    <property type="entry name" value="Daa-tRNA_deacyls_DTD"/>
</dbReference>
<feature type="short sequence motif" description="Gly-cisPro motif, important for rejection of L-amino acids" evidence="3">
    <location>
        <begin position="137"/>
        <end position="138"/>
    </location>
</feature>
<comment type="catalytic activity">
    <reaction evidence="3">
        <text>glycyl-tRNA(Ala) + H2O = tRNA(Ala) + glycine + H(+)</text>
        <dbReference type="Rhea" id="RHEA:53744"/>
        <dbReference type="Rhea" id="RHEA-COMP:9657"/>
        <dbReference type="Rhea" id="RHEA-COMP:13640"/>
        <dbReference type="ChEBI" id="CHEBI:15377"/>
        <dbReference type="ChEBI" id="CHEBI:15378"/>
        <dbReference type="ChEBI" id="CHEBI:57305"/>
        <dbReference type="ChEBI" id="CHEBI:78442"/>
        <dbReference type="ChEBI" id="CHEBI:78522"/>
    </reaction>
</comment>
<dbReference type="RefSeq" id="WP_036186131.1">
    <property type="nucleotide sequence ID" value="NZ_JMQN01000018.1"/>
</dbReference>
<comment type="subcellular location">
    <subcellularLocation>
        <location evidence="3">Cytoplasm</location>
    </subcellularLocation>
</comment>
<keyword evidence="3" id="KW-0963">Cytoplasm</keyword>
<reference evidence="4 5" key="1">
    <citation type="submission" date="2014-04" db="EMBL/GenBank/DDBJ databases">
        <title>Marinobacterium kochiensis sp. nov., isolated from sediment sample collected from Kochi backwaters in Kerala, India.</title>
        <authorList>
            <person name="Singh A."/>
            <person name="Pinnaka A.K."/>
        </authorList>
    </citation>
    <scope>NUCLEOTIDE SEQUENCE [LARGE SCALE GENOMIC DNA]</scope>
    <source>
        <strain evidence="4 5">AK27</strain>
    </source>
</reference>
<name>A0A081G0X8_9GAMM</name>
<dbReference type="EC" id="3.1.1.96" evidence="3"/>
<dbReference type="OrthoDB" id="9801395at2"/>
<dbReference type="GO" id="GO:0051500">
    <property type="term" value="F:D-tyrosyl-tRNA(Tyr) deacylase activity"/>
    <property type="evidence" value="ECO:0007669"/>
    <property type="project" value="TreeGrafter"/>
</dbReference>
<dbReference type="STRING" id="1232683.ADIMK_1679"/>
<dbReference type="PATRIC" id="fig|1232683.4.peg.1659"/>
<comment type="similarity">
    <text evidence="1 3">Belongs to the DTD family.</text>
</comment>
<dbReference type="Pfam" id="PF02580">
    <property type="entry name" value="Tyr_Deacylase"/>
    <property type="match status" value="1"/>
</dbReference>
<dbReference type="Proteomes" id="UP000028252">
    <property type="component" value="Unassembled WGS sequence"/>
</dbReference>
<keyword evidence="3" id="KW-0820">tRNA-binding</keyword>
<dbReference type="NCBIfam" id="TIGR00256">
    <property type="entry name" value="D-aminoacyl-tRNA deacylase"/>
    <property type="match status" value="1"/>
</dbReference>
<dbReference type="GO" id="GO:0000049">
    <property type="term" value="F:tRNA binding"/>
    <property type="evidence" value="ECO:0007669"/>
    <property type="project" value="UniProtKB-UniRule"/>
</dbReference>
<dbReference type="HAMAP" id="MF_00518">
    <property type="entry name" value="Deacylase_Dtd"/>
    <property type="match status" value="1"/>
</dbReference>
<keyword evidence="3" id="KW-0694">RNA-binding</keyword>
<sequence>MKGLIQRVSKASVSVEGNQVSAIEKGILLLLGIEKDDTEQSADKLLHKILNYRIFADSSDRMNLSLLDTGGGLLVVSQFTLVADTRKGMRPGFSKGASPEHGEELYEYFTRQASLQLGNVATGRFGANMQVSLENDGPVTFMLESPPGV</sequence>
<dbReference type="CDD" id="cd00563">
    <property type="entry name" value="Dtyr_deacylase"/>
    <property type="match status" value="1"/>
</dbReference>
<evidence type="ECO:0000313" key="4">
    <source>
        <dbReference type="EMBL" id="KEA64433.1"/>
    </source>
</evidence>
<dbReference type="EC" id="3.1.1.-" evidence="3"/>
<accession>A0A081G0X8</accession>
<protein>
    <recommendedName>
        <fullName evidence="3">D-aminoacyl-tRNA deacylase</fullName>
        <shortName evidence="3">DTD</shortName>
        <ecNumber evidence="3">3.1.1.96</ecNumber>
    </recommendedName>
    <alternativeName>
        <fullName evidence="3">Gly-tRNA(Ala) deacylase</fullName>
        <ecNumber evidence="3">3.1.1.-</ecNumber>
    </alternativeName>
</protein>
<comment type="caution">
    <text evidence="4">The sequence shown here is derived from an EMBL/GenBank/DDBJ whole genome shotgun (WGS) entry which is preliminary data.</text>
</comment>
<keyword evidence="2 3" id="KW-0378">Hydrolase</keyword>
<dbReference type="eggNOG" id="COG1490">
    <property type="taxonomic scope" value="Bacteria"/>
</dbReference>
<dbReference type="GO" id="GO:0019478">
    <property type="term" value="P:D-amino acid catabolic process"/>
    <property type="evidence" value="ECO:0007669"/>
    <property type="project" value="UniProtKB-UniRule"/>
</dbReference>
<dbReference type="GO" id="GO:0005737">
    <property type="term" value="C:cytoplasm"/>
    <property type="evidence" value="ECO:0007669"/>
    <property type="project" value="UniProtKB-SubCell"/>
</dbReference>
<comment type="catalytic activity">
    <reaction evidence="3">
        <text>a D-aminoacyl-tRNA + H2O = a tRNA + a D-alpha-amino acid + H(+)</text>
        <dbReference type="Rhea" id="RHEA:13953"/>
        <dbReference type="Rhea" id="RHEA-COMP:10123"/>
        <dbReference type="Rhea" id="RHEA-COMP:10124"/>
        <dbReference type="ChEBI" id="CHEBI:15377"/>
        <dbReference type="ChEBI" id="CHEBI:15378"/>
        <dbReference type="ChEBI" id="CHEBI:59871"/>
        <dbReference type="ChEBI" id="CHEBI:78442"/>
        <dbReference type="ChEBI" id="CHEBI:79333"/>
        <dbReference type="EC" id="3.1.1.96"/>
    </reaction>
</comment>
<keyword evidence="5" id="KW-1185">Reference proteome</keyword>
<dbReference type="InterPro" id="IPR023509">
    <property type="entry name" value="DTD-like_sf"/>
</dbReference>
<comment type="function">
    <text evidence="3">An aminoacyl-tRNA editing enzyme that deacylates mischarged D-aminoacyl-tRNAs. Also deacylates mischarged glycyl-tRNA(Ala), protecting cells against glycine mischarging by AlaRS. Acts via tRNA-based rather than protein-based catalysis; rejects L-amino acids rather than detecting D-amino acids in the active site. By recycling D-aminoacyl-tRNA to D-amino acids and free tRNA molecules, this enzyme counteracts the toxicity associated with the formation of D-aminoacyl-tRNA entities in vivo and helps enforce protein L-homochirality.</text>
</comment>
<comment type="domain">
    <text evidence="3">A Gly-cisPro motif from one monomer fits into the active site of the other monomer to allow specific chiral rejection of L-amino acids.</text>
</comment>
<dbReference type="PANTHER" id="PTHR10472">
    <property type="entry name" value="D-TYROSYL-TRNA TYR DEACYLASE"/>
    <property type="match status" value="1"/>
</dbReference>
<evidence type="ECO:0000256" key="1">
    <source>
        <dbReference type="ARBA" id="ARBA00009673"/>
    </source>
</evidence>
<dbReference type="FunFam" id="3.50.80.10:FF:000001">
    <property type="entry name" value="D-aminoacyl-tRNA deacylase"/>
    <property type="match status" value="1"/>
</dbReference>
<evidence type="ECO:0000256" key="3">
    <source>
        <dbReference type="HAMAP-Rule" id="MF_00518"/>
    </source>
</evidence>
<dbReference type="SUPFAM" id="SSF69500">
    <property type="entry name" value="DTD-like"/>
    <property type="match status" value="1"/>
</dbReference>
<gene>
    <name evidence="3" type="primary">dtd</name>
    <name evidence="4" type="ORF">ADIMK_1679</name>
</gene>
<proteinExistence type="inferred from homology"/>
<dbReference type="PANTHER" id="PTHR10472:SF5">
    <property type="entry name" value="D-AMINOACYL-TRNA DEACYLASE 1"/>
    <property type="match status" value="1"/>
</dbReference>
<dbReference type="GO" id="GO:0043908">
    <property type="term" value="F:Ser(Gly)-tRNA(Ala) hydrolase activity"/>
    <property type="evidence" value="ECO:0007669"/>
    <property type="project" value="UniProtKB-UniRule"/>
</dbReference>
<comment type="subunit">
    <text evidence="3">Homodimer.</text>
</comment>
<organism evidence="4 5">
    <name type="scientific">Marinobacterium lacunae</name>
    <dbReference type="NCBI Taxonomy" id="1232683"/>
    <lineage>
        <taxon>Bacteria</taxon>
        <taxon>Pseudomonadati</taxon>
        <taxon>Pseudomonadota</taxon>
        <taxon>Gammaproteobacteria</taxon>
        <taxon>Oceanospirillales</taxon>
        <taxon>Oceanospirillaceae</taxon>
        <taxon>Marinobacterium</taxon>
    </lineage>
</organism>
<dbReference type="AlphaFoldDB" id="A0A081G0X8"/>
<evidence type="ECO:0000256" key="2">
    <source>
        <dbReference type="ARBA" id="ARBA00022801"/>
    </source>
</evidence>
<dbReference type="EMBL" id="JMQN01000018">
    <property type="protein sequence ID" value="KEA64433.1"/>
    <property type="molecule type" value="Genomic_DNA"/>
</dbReference>
<evidence type="ECO:0000313" key="5">
    <source>
        <dbReference type="Proteomes" id="UP000028252"/>
    </source>
</evidence>
<dbReference type="GO" id="GO:0106026">
    <property type="term" value="F:Gly-tRNA(Ala) deacylase activity"/>
    <property type="evidence" value="ECO:0007669"/>
    <property type="project" value="UniProtKB-UniRule"/>
</dbReference>